<keyword evidence="2" id="KW-1185">Reference proteome</keyword>
<dbReference type="GeneID" id="100368078"/>
<feature type="region of interest" description="Disordered" evidence="1">
    <location>
        <begin position="157"/>
        <end position="228"/>
    </location>
</feature>
<dbReference type="Proteomes" id="UP000694865">
    <property type="component" value="Unplaced"/>
</dbReference>
<dbReference type="RefSeq" id="XP_006818679.1">
    <property type="nucleotide sequence ID" value="XM_006818616.1"/>
</dbReference>
<accession>A0ABM0MF88</accession>
<reference evidence="3" key="1">
    <citation type="submission" date="2025-08" db="UniProtKB">
        <authorList>
            <consortium name="RefSeq"/>
        </authorList>
    </citation>
    <scope>IDENTIFICATION</scope>
    <source>
        <tissue evidence="3">Testes</tissue>
    </source>
</reference>
<evidence type="ECO:0000313" key="3">
    <source>
        <dbReference type="RefSeq" id="XP_006818679.1"/>
    </source>
</evidence>
<feature type="compositionally biased region" description="Polar residues" evidence="1">
    <location>
        <begin position="332"/>
        <end position="369"/>
    </location>
</feature>
<gene>
    <name evidence="3" type="primary">LOC100368078</name>
</gene>
<protein>
    <submittedName>
        <fullName evidence="3">Trichohyalin-like</fullName>
    </submittedName>
</protein>
<evidence type="ECO:0000256" key="1">
    <source>
        <dbReference type="SAM" id="MobiDB-lite"/>
    </source>
</evidence>
<feature type="region of interest" description="Disordered" evidence="1">
    <location>
        <begin position="313"/>
        <end position="392"/>
    </location>
</feature>
<proteinExistence type="predicted"/>
<sequence>MPSILSLRKSRLYQTSTEKLENMQHMSRAIRHRAEFLNKQEKAHLRMRTKQIESNEYAVMGSVYRLRDYMKIDLIDMHKSKKKIQRSVTEFEQSLKEGTNLPVFKSEYERLRKKQRRLEKLEVDLRGPNSYSLAKDLNSQLKLVNLTYSYDTENKKVHGFNLPPIDANPNTTTTEEAPLSDAEKIAQDENEKEQQQKEEEEKKESERLLQEKRQSPLRRLSKKLDNNNNILLPTNPAYRQLMQIKKEQEEEAERLKLLEEAEIEKKRKEEAAKPLPPLRETLFADMNLKMPKKFVRSRSPVSGSLLRRKLHAERRIKNMKVQSRSDVDRKLSNSITSLNKMASVSSSGEQNTKTSPRGSDYGDNSSTVAASEAGSKLTRRKHRRSEGGLILPPIKVDISMLKEIKEHRIRHKKESTGLPHLP</sequence>
<name>A0ABM0MF88_SACKO</name>
<evidence type="ECO:0000313" key="2">
    <source>
        <dbReference type="Proteomes" id="UP000694865"/>
    </source>
</evidence>
<organism evidence="2 3">
    <name type="scientific">Saccoglossus kowalevskii</name>
    <name type="common">Acorn worm</name>
    <dbReference type="NCBI Taxonomy" id="10224"/>
    <lineage>
        <taxon>Eukaryota</taxon>
        <taxon>Metazoa</taxon>
        <taxon>Hemichordata</taxon>
        <taxon>Enteropneusta</taxon>
        <taxon>Harrimaniidae</taxon>
        <taxon>Saccoglossus</taxon>
    </lineage>
</organism>
<feature type="compositionally biased region" description="Basic and acidic residues" evidence="1">
    <location>
        <begin position="181"/>
        <end position="214"/>
    </location>
</feature>